<evidence type="ECO:0000313" key="4">
    <source>
        <dbReference type="Proteomes" id="UP001562357"/>
    </source>
</evidence>
<comment type="caution">
    <text evidence="3">The sequence shown here is derived from an EMBL/GenBank/DDBJ whole genome shotgun (WGS) entry which is preliminary data.</text>
</comment>
<sequence length="262" mass="30544">MVTTRSSAAPPTDERAQTAAESSDKSQRGRQRSRVKVATSSQKKKESKTIRKRLRRDTDEPKLPQVQKTTIPMRPKGVRQDIDADAPDDLSFSDMTNKQASVKGKKQNNSKTDKTEGETLPTSIETPTEIAEASRERRKLIERERLAREARDKEEEIICEERQRQMMLFIASTRMPWHEGQERHIASASHEGYHQKHGWYIWEDEMILDMIRKVKSPDAKALVEQFPWRTVAEVKERVKDLRARMKLKFETQGRQPPKWCYN</sequence>
<dbReference type="EMBL" id="BAAFGZ010000013">
    <property type="protein sequence ID" value="GAB0132279.1"/>
    <property type="molecule type" value="Genomic_DNA"/>
</dbReference>
<feature type="region of interest" description="Disordered" evidence="2">
    <location>
        <begin position="1"/>
        <end position="121"/>
    </location>
</feature>
<evidence type="ECO:0000313" key="3">
    <source>
        <dbReference type="EMBL" id="GAB0132279.1"/>
    </source>
</evidence>
<gene>
    <name evidence="3" type="primary">g720</name>
    <name evidence="3" type="ORF">EsDP_00000720</name>
</gene>
<organism evidence="3 4">
    <name type="scientific">Epichloe bromicola</name>
    <dbReference type="NCBI Taxonomy" id="79588"/>
    <lineage>
        <taxon>Eukaryota</taxon>
        <taxon>Fungi</taxon>
        <taxon>Dikarya</taxon>
        <taxon>Ascomycota</taxon>
        <taxon>Pezizomycotina</taxon>
        <taxon>Sordariomycetes</taxon>
        <taxon>Hypocreomycetidae</taxon>
        <taxon>Hypocreales</taxon>
        <taxon>Clavicipitaceae</taxon>
        <taxon>Epichloe</taxon>
    </lineage>
</organism>
<evidence type="ECO:0000256" key="2">
    <source>
        <dbReference type="SAM" id="MobiDB-lite"/>
    </source>
</evidence>
<keyword evidence="1" id="KW-0175">Coiled coil</keyword>
<proteinExistence type="predicted"/>
<reference evidence="4" key="1">
    <citation type="submission" date="2024-06" db="EMBL/GenBank/DDBJ databases">
        <title>Draft Genome Sequences of Epichloe bromicola Strains Isolated from Elymus ciliaris.</title>
        <authorList>
            <consortium name="Epichloe bromicola genome sequencing consortium"/>
            <person name="Miura A."/>
            <person name="Imano S."/>
            <person name="Ashida A."/>
            <person name="Sato I."/>
            <person name="Chiba S."/>
            <person name="Tanaka A."/>
            <person name="Camagna M."/>
            <person name="Takemoto D."/>
        </authorList>
    </citation>
    <scope>NUCLEOTIDE SEQUENCE [LARGE SCALE GENOMIC DNA]</scope>
    <source>
        <strain evidence="4">DP</strain>
    </source>
</reference>
<evidence type="ECO:0000256" key="1">
    <source>
        <dbReference type="SAM" id="Coils"/>
    </source>
</evidence>
<dbReference type="Proteomes" id="UP001562357">
    <property type="component" value="Unassembled WGS sequence"/>
</dbReference>
<evidence type="ECO:0008006" key="5">
    <source>
        <dbReference type="Google" id="ProtNLM"/>
    </source>
</evidence>
<accession>A0ABQ0CFS1</accession>
<feature type="coiled-coil region" evidence="1">
    <location>
        <begin position="130"/>
        <end position="163"/>
    </location>
</feature>
<keyword evidence="4" id="KW-1185">Reference proteome</keyword>
<feature type="compositionally biased region" description="Basic and acidic residues" evidence="2">
    <location>
        <begin position="12"/>
        <end position="27"/>
    </location>
</feature>
<name>A0ABQ0CFS1_9HYPO</name>
<protein>
    <recommendedName>
        <fullName evidence="5">Myb-like domain-containing protein</fullName>
    </recommendedName>
</protein>